<dbReference type="EMBL" id="VXIV02001478">
    <property type="protein sequence ID" value="KAF6032773.1"/>
    <property type="molecule type" value="Genomic_DNA"/>
</dbReference>
<organism evidence="1 2">
    <name type="scientific">Bugula neritina</name>
    <name type="common">Brown bryozoan</name>
    <name type="synonym">Sertularia neritina</name>
    <dbReference type="NCBI Taxonomy" id="10212"/>
    <lineage>
        <taxon>Eukaryota</taxon>
        <taxon>Metazoa</taxon>
        <taxon>Spiralia</taxon>
        <taxon>Lophotrochozoa</taxon>
        <taxon>Bryozoa</taxon>
        <taxon>Gymnolaemata</taxon>
        <taxon>Cheilostomatida</taxon>
        <taxon>Flustrina</taxon>
        <taxon>Buguloidea</taxon>
        <taxon>Bugulidae</taxon>
        <taxon>Bugula</taxon>
    </lineage>
</organism>
<dbReference type="Proteomes" id="UP000593567">
    <property type="component" value="Unassembled WGS sequence"/>
</dbReference>
<protein>
    <submittedName>
        <fullName evidence="1">Uncharacterized protein</fullName>
    </submittedName>
</protein>
<dbReference type="AlphaFoldDB" id="A0A7J7K3I8"/>
<reference evidence="1" key="1">
    <citation type="submission" date="2020-06" db="EMBL/GenBank/DDBJ databases">
        <title>Draft genome of Bugula neritina, a colonial animal packing powerful symbionts and potential medicines.</title>
        <authorList>
            <person name="Rayko M."/>
        </authorList>
    </citation>
    <scope>NUCLEOTIDE SEQUENCE [LARGE SCALE GENOMIC DNA]</scope>
    <source>
        <strain evidence="1">Kwan_BN1</strain>
    </source>
</reference>
<evidence type="ECO:0000313" key="1">
    <source>
        <dbReference type="EMBL" id="KAF6032773.1"/>
    </source>
</evidence>
<accession>A0A7J7K3I8</accession>
<evidence type="ECO:0000313" key="2">
    <source>
        <dbReference type="Proteomes" id="UP000593567"/>
    </source>
</evidence>
<comment type="caution">
    <text evidence="1">The sequence shown here is derived from an EMBL/GenBank/DDBJ whole genome shotgun (WGS) entry which is preliminary data.</text>
</comment>
<proteinExistence type="predicted"/>
<sequence length="144" mass="16123">MACSNLSVLYCFSADGPCVFRPGEESFLNYTDGDLGASERYPGDKVHLACDSPRWASECRHCDPTVQCRYEISGPGLVRKLWLVKPEIKLHCRGEFPLTKLSVHLLLQSCINVSVWCSMQCLQNASAPALSWLYLFCLLNSCQL</sequence>
<name>A0A7J7K3I8_BUGNE</name>
<gene>
    <name evidence="1" type="ORF">EB796_008910</name>
</gene>
<keyword evidence="2" id="KW-1185">Reference proteome</keyword>